<dbReference type="Pfam" id="PF00675">
    <property type="entry name" value="Peptidase_M16"/>
    <property type="match status" value="1"/>
</dbReference>
<accession>A0A2H0Q0C5</accession>
<evidence type="ECO:0008006" key="6">
    <source>
        <dbReference type="Google" id="ProtNLM"/>
    </source>
</evidence>
<dbReference type="PANTHER" id="PTHR11851:SF49">
    <property type="entry name" value="MITOCHONDRIAL-PROCESSING PEPTIDASE SUBUNIT ALPHA"/>
    <property type="match status" value="1"/>
</dbReference>
<evidence type="ECO:0000256" key="1">
    <source>
        <dbReference type="ARBA" id="ARBA00007261"/>
    </source>
</evidence>
<evidence type="ECO:0000259" key="3">
    <source>
        <dbReference type="Pfam" id="PF05193"/>
    </source>
</evidence>
<protein>
    <recommendedName>
        <fullName evidence="6">Peptidase M16 C-terminal domain-containing protein</fullName>
    </recommendedName>
</protein>
<dbReference type="Pfam" id="PF05193">
    <property type="entry name" value="Peptidase_M16_C"/>
    <property type="match status" value="1"/>
</dbReference>
<dbReference type="EMBL" id="PCXE01000006">
    <property type="protein sequence ID" value="PIR26975.1"/>
    <property type="molecule type" value="Genomic_DNA"/>
</dbReference>
<evidence type="ECO:0000313" key="5">
    <source>
        <dbReference type="Proteomes" id="UP000236846"/>
    </source>
</evidence>
<proteinExistence type="inferred from homology"/>
<evidence type="ECO:0000259" key="2">
    <source>
        <dbReference type="Pfam" id="PF00675"/>
    </source>
</evidence>
<organism evidence="4 5">
    <name type="scientific">Candidatus Brennerbacteria bacterium CG11_big_fil_rev_8_21_14_0_20_43_10</name>
    <dbReference type="NCBI Taxonomy" id="1974523"/>
    <lineage>
        <taxon>Bacteria</taxon>
        <taxon>Candidatus Brenneribacteriota</taxon>
    </lineage>
</organism>
<feature type="domain" description="Peptidase M16 C-terminal" evidence="3">
    <location>
        <begin position="102"/>
        <end position="265"/>
    </location>
</feature>
<dbReference type="Proteomes" id="UP000236846">
    <property type="component" value="Unassembled WGS sequence"/>
</dbReference>
<dbReference type="SUPFAM" id="SSF63411">
    <property type="entry name" value="LuxS/MPP-like metallohydrolase"/>
    <property type="match status" value="2"/>
</dbReference>
<dbReference type="InterPro" id="IPR011249">
    <property type="entry name" value="Metalloenz_LuxS/M16"/>
</dbReference>
<dbReference type="InterPro" id="IPR050361">
    <property type="entry name" value="MPP/UQCRC_Complex"/>
</dbReference>
<dbReference type="Gene3D" id="3.30.830.10">
    <property type="entry name" value="Metalloenzyme, LuxS/M16 peptidase-like"/>
    <property type="match status" value="2"/>
</dbReference>
<dbReference type="GO" id="GO:0046872">
    <property type="term" value="F:metal ion binding"/>
    <property type="evidence" value="ECO:0007669"/>
    <property type="project" value="InterPro"/>
</dbReference>
<feature type="domain" description="Peptidase M16 N-terminal" evidence="2">
    <location>
        <begin position="2"/>
        <end position="76"/>
    </location>
</feature>
<reference evidence="4 5" key="1">
    <citation type="submission" date="2017-09" db="EMBL/GenBank/DDBJ databases">
        <title>Depth-based differentiation of microbial function through sediment-hosted aquifers and enrichment of novel symbionts in the deep terrestrial subsurface.</title>
        <authorList>
            <person name="Probst A.J."/>
            <person name="Ladd B."/>
            <person name="Jarett J.K."/>
            <person name="Geller-Mcgrath D.E."/>
            <person name="Sieber C.M."/>
            <person name="Emerson J.B."/>
            <person name="Anantharaman K."/>
            <person name="Thomas B.C."/>
            <person name="Malmstrom R."/>
            <person name="Stieglmeier M."/>
            <person name="Klingl A."/>
            <person name="Woyke T."/>
            <person name="Ryan C.M."/>
            <person name="Banfield J.F."/>
        </authorList>
    </citation>
    <scope>NUCLEOTIDE SEQUENCE [LARGE SCALE GENOMIC DNA]</scope>
    <source>
        <strain evidence="4">CG11_big_fil_rev_8_21_14_0_20_43_10</strain>
    </source>
</reference>
<dbReference type="InterPro" id="IPR007863">
    <property type="entry name" value="Peptidase_M16_C"/>
</dbReference>
<evidence type="ECO:0000313" key="4">
    <source>
        <dbReference type="EMBL" id="PIR26975.1"/>
    </source>
</evidence>
<dbReference type="InterPro" id="IPR011765">
    <property type="entry name" value="Pept_M16_N"/>
</dbReference>
<dbReference type="AlphaFoldDB" id="A0A2H0Q0C5"/>
<name>A0A2H0Q0C5_9BACT</name>
<sequence>MSAYLEEIGGYHNAWTSSEGTFYHNRVPVTHKDRAFISLGEILNEPLIPQEKIGTEMKNIIEELRMYMDNPDSFLSILNQKFLFGDHPLGKNELGTIEALSKFTRNHFLEFRKRYYHASNYTFIITGNITPDEALAGFETNFPQADFQPANNRLLIPLVEKPDRTYVHKKELEQVHVALSAPIGQGKEKPARSIQIFTVMLSGGASFPLFQEVRDKRGLCYSIHAGTSRNSDVGEFSINIGTDPKRYQEAIDVSLDVVRESKNDEPLLAKAKDMMLGSLALQFEHTGGILESAAFSTLFDGQPKGYDELMKEIQEITIDDVTSAVDMYLKPEDMRKVLLVPNELEIK</sequence>
<gene>
    <name evidence="4" type="ORF">COV41_00185</name>
</gene>
<comment type="similarity">
    <text evidence="1">Belongs to the peptidase M16 family.</text>
</comment>
<comment type="caution">
    <text evidence="4">The sequence shown here is derived from an EMBL/GenBank/DDBJ whole genome shotgun (WGS) entry which is preliminary data.</text>
</comment>
<dbReference type="PANTHER" id="PTHR11851">
    <property type="entry name" value="METALLOPROTEASE"/>
    <property type="match status" value="1"/>
</dbReference>